<dbReference type="GO" id="GO:0032259">
    <property type="term" value="P:methylation"/>
    <property type="evidence" value="ECO:0007669"/>
    <property type="project" value="UniProtKB-KW"/>
</dbReference>
<dbReference type="PANTHER" id="PTHR42873:SF1">
    <property type="entry name" value="S-ADENOSYLMETHIONINE-DEPENDENT METHYLTRANSFERASE DOMAIN-CONTAINING PROTEIN"/>
    <property type="match status" value="1"/>
</dbReference>
<evidence type="ECO:0000256" key="4">
    <source>
        <dbReference type="ARBA" id="ARBA00022603"/>
    </source>
</evidence>
<dbReference type="InterPro" id="IPR015947">
    <property type="entry name" value="PUA-like_sf"/>
</dbReference>
<dbReference type="Pfam" id="PF17785">
    <property type="entry name" value="PUA_3"/>
    <property type="match status" value="1"/>
</dbReference>
<comment type="subcellular location">
    <subcellularLocation>
        <location evidence="1">Cytoplasm</location>
    </subcellularLocation>
</comment>
<evidence type="ECO:0000256" key="7">
    <source>
        <dbReference type="ARBA" id="ARBA00022884"/>
    </source>
</evidence>
<keyword evidence="2" id="KW-0963">Cytoplasm</keyword>
<proteinExistence type="inferred from homology"/>
<dbReference type="Proteomes" id="UP000737612">
    <property type="component" value="Unassembled WGS sequence"/>
</dbReference>
<dbReference type="InterPro" id="IPR019614">
    <property type="entry name" value="SAM-dep_methyl-trfase"/>
</dbReference>
<name>A0A938ZE23_9FIRM</name>
<sequence>MQNHTIVTLKKGEGRTIKAGGAWIFDNEIDTIVGTFTNGDVVTVHDFDGYPMGKGFINQNSKIRIRMMTRRADQEIDTEFLRMRVQNAWDYRKQVMAGGNDRDLNGSDADYLLPGIGTTGRADLNCCRVIFGEADFLPGLVVDKYADVLVVECLALGMEQFKETIVALLKEVLLADGIKIRGVYERSDANERKKEGLPKVKDFIGEEFDTNVEIVENGVHYMVDVVNGQKTGFFLDQKYNRLAMQRICKGKKVLDCFTHMGTFALNAGIAGASDVTGLDISEYAVQQAEANAKLNHLEDTVHFRCANVLDELPKLAATGEKYDVVILDPPAFTKSRQATKNAIKGYREINMKGLKLVKDGGYLATCSCSHFMTQELLAKTVKEAAKATHKRLRQVEFRTQAADHPILWAADESYYLKFYIFQVVDEK</sequence>
<dbReference type="Gene3D" id="3.30.750.80">
    <property type="entry name" value="RNA methyltransferase domain (HRMD) like"/>
    <property type="match status" value="1"/>
</dbReference>
<keyword evidence="5" id="KW-0808">Transferase</keyword>
<dbReference type="InterPro" id="IPR041532">
    <property type="entry name" value="RlmI-like_PUA"/>
</dbReference>
<evidence type="ECO:0000256" key="2">
    <source>
        <dbReference type="ARBA" id="ARBA00022490"/>
    </source>
</evidence>
<dbReference type="InterPro" id="IPR036974">
    <property type="entry name" value="PUA_sf"/>
</dbReference>
<reference evidence="10" key="1">
    <citation type="submission" date="2021-02" db="EMBL/GenBank/DDBJ databases">
        <title>Metagenome-assembled genomes from human diarrheal sample B26.</title>
        <authorList>
            <person name="Ateba T.P."/>
            <person name="Alayande K.A."/>
            <person name="Mwanza M."/>
        </authorList>
    </citation>
    <scope>NUCLEOTIDE SEQUENCE</scope>
    <source>
        <strain evidence="10">06WH</strain>
    </source>
</reference>
<dbReference type="GO" id="GO:0008168">
    <property type="term" value="F:methyltransferase activity"/>
    <property type="evidence" value="ECO:0007669"/>
    <property type="project" value="UniProtKB-KW"/>
</dbReference>
<keyword evidence="3" id="KW-0698">rRNA processing</keyword>
<dbReference type="Pfam" id="PF10672">
    <property type="entry name" value="Methyltrans_SAM"/>
    <property type="match status" value="1"/>
</dbReference>
<comment type="similarity">
    <text evidence="8">Belongs to the methyltransferase superfamily. RlmI family.</text>
</comment>
<evidence type="ECO:0000313" key="10">
    <source>
        <dbReference type="EMBL" id="MBN2953520.1"/>
    </source>
</evidence>
<dbReference type="CDD" id="cd11572">
    <property type="entry name" value="RlmI_M_like"/>
    <property type="match status" value="1"/>
</dbReference>
<feature type="domain" description="PUA" evidence="9">
    <location>
        <begin position="5"/>
        <end position="90"/>
    </location>
</feature>
<gene>
    <name evidence="10" type="ORF">JTJ23_07935</name>
</gene>
<dbReference type="EMBL" id="JAFHBD010000032">
    <property type="protein sequence ID" value="MBN2953520.1"/>
    <property type="molecule type" value="Genomic_DNA"/>
</dbReference>
<dbReference type="PANTHER" id="PTHR42873">
    <property type="entry name" value="RIBOSOMAL RNA LARGE SUBUNIT METHYLTRANSFERASE"/>
    <property type="match status" value="1"/>
</dbReference>
<comment type="caution">
    <text evidence="10">The sequence shown here is derived from an EMBL/GenBank/DDBJ whole genome shotgun (WGS) entry which is preliminary data.</text>
</comment>
<dbReference type="PROSITE" id="PS50890">
    <property type="entry name" value="PUA"/>
    <property type="match status" value="1"/>
</dbReference>
<dbReference type="CDD" id="cd02440">
    <property type="entry name" value="AdoMet_MTases"/>
    <property type="match status" value="1"/>
</dbReference>
<organism evidence="10 11">
    <name type="scientific">Fusicatenibacter saccharivorans</name>
    <dbReference type="NCBI Taxonomy" id="1150298"/>
    <lineage>
        <taxon>Bacteria</taxon>
        <taxon>Bacillati</taxon>
        <taxon>Bacillota</taxon>
        <taxon>Clostridia</taxon>
        <taxon>Lachnospirales</taxon>
        <taxon>Lachnospiraceae</taxon>
        <taxon>Fusicatenibacter</taxon>
    </lineage>
</organism>
<dbReference type="SMART" id="SM00359">
    <property type="entry name" value="PUA"/>
    <property type="match status" value="1"/>
</dbReference>
<dbReference type="SUPFAM" id="SSF53335">
    <property type="entry name" value="S-adenosyl-L-methionine-dependent methyltransferases"/>
    <property type="match status" value="1"/>
</dbReference>
<dbReference type="CDD" id="cd21153">
    <property type="entry name" value="PUA_RlmI"/>
    <property type="match status" value="1"/>
</dbReference>
<evidence type="ECO:0000313" key="11">
    <source>
        <dbReference type="Proteomes" id="UP000737612"/>
    </source>
</evidence>
<dbReference type="SUPFAM" id="SSF88697">
    <property type="entry name" value="PUA domain-like"/>
    <property type="match status" value="1"/>
</dbReference>
<dbReference type="GO" id="GO:0006364">
    <property type="term" value="P:rRNA processing"/>
    <property type="evidence" value="ECO:0007669"/>
    <property type="project" value="UniProtKB-KW"/>
</dbReference>
<dbReference type="GO" id="GO:0003723">
    <property type="term" value="F:RNA binding"/>
    <property type="evidence" value="ECO:0007669"/>
    <property type="project" value="UniProtKB-KW"/>
</dbReference>
<dbReference type="Gene3D" id="3.40.50.150">
    <property type="entry name" value="Vaccinia Virus protein VP39"/>
    <property type="match status" value="1"/>
</dbReference>
<accession>A0A938ZE23</accession>
<keyword evidence="4 10" id="KW-0489">Methyltransferase</keyword>
<keyword evidence="7" id="KW-0694">RNA-binding</keyword>
<protein>
    <submittedName>
        <fullName evidence="10">Class I SAM-dependent rRNA methyltransferase</fullName>
    </submittedName>
</protein>
<keyword evidence="6" id="KW-0949">S-adenosyl-L-methionine</keyword>
<dbReference type="InterPro" id="IPR029063">
    <property type="entry name" value="SAM-dependent_MTases_sf"/>
</dbReference>
<dbReference type="GO" id="GO:0005737">
    <property type="term" value="C:cytoplasm"/>
    <property type="evidence" value="ECO:0007669"/>
    <property type="project" value="UniProtKB-SubCell"/>
</dbReference>
<evidence type="ECO:0000256" key="8">
    <source>
        <dbReference type="ARBA" id="ARBA00038091"/>
    </source>
</evidence>
<dbReference type="InterPro" id="IPR002478">
    <property type="entry name" value="PUA"/>
</dbReference>
<dbReference type="AlphaFoldDB" id="A0A938ZE23"/>
<evidence type="ECO:0000256" key="3">
    <source>
        <dbReference type="ARBA" id="ARBA00022552"/>
    </source>
</evidence>
<evidence type="ECO:0000256" key="1">
    <source>
        <dbReference type="ARBA" id="ARBA00004496"/>
    </source>
</evidence>
<evidence type="ECO:0000256" key="6">
    <source>
        <dbReference type="ARBA" id="ARBA00022691"/>
    </source>
</evidence>
<evidence type="ECO:0000256" key="5">
    <source>
        <dbReference type="ARBA" id="ARBA00022679"/>
    </source>
</evidence>
<evidence type="ECO:0000259" key="9">
    <source>
        <dbReference type="SMART" id="SM00359"/>
    </source>
</evidence>
<dbReference type="Gene3D" id="2.30.130.10">
    <property type="entry name" value="PUA domain"/>
    <property type="match status" value="1"/>
</dbReference>